<proteinExistence type="predicted"/>
<dbReference type="Pfam" id="PF05947">
    <property type="entry name" value="T6SS_TssF"/>
    <property type="match status" value="1"/>
</dbReference>
<reference evidence="1 2" key="1">
    <citation type="submission" date="2020-04" db="EMBL/GenBank/DDBJ databases">
        <title>Donghicola sp., a member of the Rhodobacteraceae family isolated from mangrove forest in Thailand.</title>
        <authorList>
            <person name="Charoenyingcharoen P."/>
            <person name="Yukphan P."/>
        </authorList>
    </citation>
    <scope>NUCLEOTIDE SEQUENCE [LARGE SCALE GENOMIC DNA]</scope>
    <source>
        <strain evidence="1 2">B5-SW-15</strain>
    </source>
</reference>
<gene>
    <name evidence="1" type="ORF">HJ536_06600</name>
</gene>
<dbReference type="EMBL" id="JABCJE010000002">
    <property type="protein sequence ID" value="NVO23022.1"/>
    <property type="molecule type" value="Genomic_DNA"/>
</dbReference>
<dbReference type="RefSeq" id="WP_177157110.1">
    <property type="nucleotide sequence ID" value="NZ_JABCJE010000002.1"/>
</dbReference>
<evidence type="ECO:0000313" key="2">
    <source>
        <dbReference type="Proteomes" id="UP000592216"/>
    </source>
</evidence>
<dbReference type="InterPro" id="IPR010272">
    <property type="entry name" value="T6SS_TssF"/>
</dbReference>
<sequence length="573" mass="62788">MNPFLQYYETELDYMRRSFEAFEKANPQQARALGISAGRSHDPDLQRIADSFSLMAARLHQRLDNTRSEISLDLMRLVCPGFLLGAPSYGPVAVDAAGLEGPVRITRGTAVYHDEDAKAQSRFSVARDVQVAPVRLSALRVETTPFSFDLPDGAKGGDAALCLTLESADGETPLSELLTGGLELYVAAEGRKNGRICNALAGGCLNGALEGGAQATMRPVLEHRDTAHLPVFLTQSEGLEILRDYLCYPDKGAFFDLAATFPEAPKTEIRLFLTAQHGSQISDLRQGDLALNIVPCLNLFQASSEPLRYDYTRDRIPVSALRETTAPLSILRVDDLFELTAEGERRLPEIFDAPHMAGTSDVHWQERHVIGEMDPNRRELSFSAGRAGARDLDFVATLYCSNGVHGDRPRPNAPARIDRAGVAIARFAKEPTACVPPRLEASWQWDILALVNGNFGAILEESNPAETLRLVLHLCAPTGYSACAEAIVEVTRDFGTAPVQVGRNVILATGSLVEIVLDLESLPVPEHIFARVLDRFLCSFVSYDRFIELSIRARGEAKPIIRFPRRHGSQVAA</sequence>
<dbReference type="Proteomes" id="UP000592216">
    <property type="component" value="Unassembled WGS sequence"/>
</dbReference>
<organism evidence="1 2">
    <name type="scientific">Donghicola mangrovi</name>
    <dbReference type="NCBI Taxonomy" id="2729614"/>
    <lineage>
        <taxon>Bacteria</taxon>
        <taxon>Pseudomonadati</taxon>
        <taxon>Pseudomonadota</taxon>
        <taxon>Alphaproteobacteria</taxon>
        <taxon>Rhodobacterales</taxon>
        <taxon>Roseobacteraceae</taxon>
        <taxon>Donghicola</taxon>
    </lineage>
</organism>
<protein>
    <submittedName>
        <fullName evidence="1">Type VI secretion system baseplate subunit TssF</fullName>
    </submittedName>
</protein>
<dbReference type="PANTHER" id="PTHR35370:SF1">
    <property type="entry name" value="TYPE VI SECRETION SYSTEM COMPONENT TSSF1"/>
    <property type="match status" value="1"/>
</dbReference>
<dbReference type="PANTHER" id="PTHR35370">
    <property type="entry name" value="CYTOPLASMIC PROTEIN-RELATED-RELATED"/>
    <property type="match status" value="1"/>
</dbReference>
<dbReference type="AlphaFoldDB" id="A0A850Q4N5"/>
<evidence type="ECO:0000313" key="1">
    <source>
        <dbReference type="EMBL" id="NVO23022.1"/>
    </source>
</evidence>
<accession>A0A850Q4N5</accession>
<name>A0A850Q4N5_9RHOB</name>
<comment type="caution">
    <text evidence="1">The sequence shown here is derived from an EMBL/GenBank/DDBJ whole genome shotgun (WGS) entry which is preliminary data.</text>
</comment>